<organism evidence="7 8">
    <name type="scientific">Thalassovita mangrovi</name>
    <dbReference type="NCBI Taxonomy" id="2692236"/>
    <lineage>
        <taxon>Bacteria</taxon>
        <taxon>Pseudomonadati</taxon>
        <taxon>Pseudomonadota</taxon>
        <taxon>Alphaproteobacteria</taxon>
        <taxon>Rhodobacterales</taxon>
        <taxon>Roseobacteraceae</taxon>
        <taxon>Thalassovita</taxon>
    </lineage>
</organism>
<keyword evidence="8" id="KW-1185">Reference proteome</keyword>
<feature type="transmembrane region" description="Helical" evidence="5">
    <location>
        <begin position="291"/>
        <end position="313"/>
    </location>
</feature>
<sequence length="452" mass="46543">MMKQLVPISALLLGSGLLLFAGGIHGLILPVRGSAEGFSASSLGLLGTGWAIGYVAGCLIAPRLVGAVGHIRTFGVMSAFAAVSILLQALIVEPWAWIVVRAVSGFCFAGAAMIVESWLNDRVQPNTRGTVMGVYTMVNLSAVTAGQMSISLGDTSGFMFFAIAAIVYCLALVPTALSTSASPTPLVSVKLEPRALWRNSPVAVVAVFLVGISNASFGTLAAVYADRVGLTLTAIALFASIPVLAGALAQMPIGFASDRLDRRKVLVATAIVALAADLAFVLLAPEGRMENLVLVGVFGAAIFAMYPIIVAHANDHAPPGSSIQVSGGLLMIFGFGSIIGPLIAGVMMSGIGPRGLFLTTIAAHVLMIVYTIWRIGRSAAVPATDKSAFQITVPGRLATPETAALAGGEDEDQPLEAGETPAGSEPEAAEASADHDAAAEREPREKVPGRED</sequence>
<dbReference type="GO" id="GO:0022857">
    <property type="term" value="F:transmembrane transporter activity"/>
    <property type="evidence" value="ECO:0007669"/>
    <property type="project" value="InterPro"/>
</dbReference>
<feature type="transmembrane region" description="Helical" evidence="5">
    <location>
        <begin position="230"/>
        <end position="253"/>
    </location>
</feature>
<dbReference type="PANTHER" id="PTHR23521">
    <property type="entry name" value="TRANSPORTER MFS SUPERFAMILY"/>
    <property type="match status" value="1"/>
</dbReference>
<dbReference type="GO" id="GO:0005886">
    <property type="term" value="C:plasma membrane"/>
    <property type="evidence" value="ECO:0007669"/>
    <property type="project" value="TreeGrafter"/>
</dbReference>
<dbReference type="Gene3D" id="1.20.1250.20">
    <property type="entry name" value="MFS general substrate transporter like domains"/>
    <property type="match status" value="2"/>
</dbReference>
<feature type="transmembrane region" description="Helical" evidence="5">
    <location>
        <begin position="355"/>
        <end position="373"/>
    </location>
</feature>
<reference evidence="7 8" key="1">
    <citation type="submission" date="2020-01" db="EMBL/GenBank/DDBJ databases">
        <authorList>
            <person name="Chen S."/>
        </authorList>
    </citation>
    <scope>NUCLEOTIDE SEQUENCE [LARGE SCALE GENOMIC DNA]</scope>
    <source>
        <strain evidence="7 8">GS-10</strain>
    </source>
</reference>
<feature type="transmembrane region" description="Helical" evidence="5">
    <location>
        <begin position="202"/>
        <end position="224"/>
    </location>
</feature>
<dbReference type="InterPro" id="IPR011701">
    <property type="entry name" value="MFS"/>
</dbReference>
<feature type="transmembrane region" description="Helical" evidence="5">
    <location>
        <begin position="42"/>
        <end position="61"/>
    </location>
</feature>
<dbReference type="InterPro" id="IPR020846">
    <property type="entry name" value="MFS_dom"/>
</dbReference>
<evidence type="ECO:0000313" key="7">
    <source>
        <dbReference type="EMBL" id="MYM54328.1"/>
    </source>
</evidence>
<feature type="domain" description="Major facilitator superfamily (MFS) profile" evidence="6">
    <location>
        <begin position="199"/>
        <end position="452"/>
    </location>
</feature>
<feature type="transmembrane region" description="Helical" evidence="5">
    <location>
        <begin position="325"/>
        <end position="349"/>
    </location>
</feature>
<dbReference type="RefSeq" id="WP_160972032.1">
    <property type="nucleotide sequence ID" value="NZ_WWEN01000002.1"/>
</dbReference>
<evidence type="ECO:0000256" key="4">
    <source>
        <dbReference type="SAM" id="MobiDB-lite"/>
    </source>
</evidence>
<feature type="region of interest" description="Disordered" evidence="4">
    <location>
        <begin position="401"/>
        <end position="452"/>
    </location>
</feature>
<dbReference type="SUPFAM" id="SSF103473">
    <property type="entry name" value="MFS general substrate transporter"/>
    <property type="match status" value="1"/>
</dbReference>
<evidence type="ECO:0000256" key="5">
    <source>
        <dbReference type="SAM" id="Phobius"/>
    </source>
</evidence>
<evidence type="ECO:0000256" key="1">
    <source>
        <dbReference type="ARBA" id="ARBA00022692"/>
    </source>
</evidence>
<feature type="compositionally biased region" description="Low complexity" evidence="4">
    <location>
        <begin position="416"/>
        <end position="431"/>
    </location>
</feature>
<keyword evidence="2 5" id="KW-1133">Transmembrane helix</keyword>
<dbReference type="EMBL" id="WWEN01000002">
    <property type="protein sequence ID" value="MYM54328.1"/>
    <property type="molecule type" value="Genomic_DNA"/>
</dbReference>
<dbReference type="CDD" id="cd17477">
    <property type="entry name" value="MFS_YcaD_like"/>
    <property type="match status" value="1"/>
</dbReference>
<keyword evidence="1 5" id="KW-0812">Transmembrane</keyword>
<dbReference type="Proteomes" id="UP000479043">
    <property type="component" value="Unassembled WGS sequence"/>
</dbReference>
<feature type="transmembrane region" description="Helical" evidence="5">
    <location>
        <begin position="98"/>
        <end position="119"/>
    </location>
</feature>
<gene>
    <name evidence="7" type="ORF">GR167_03355</name>
</gene>
<protein>
    <submittedName>
        <fullName evidence="7">MFS transporter</fullName>
    </submittedName>
</protein>
<name>A0A6L8LEH0_9RHOB</name>
<feature type="transmembrane region" description="Helical" evidence="5">
    <location>
        <begin position="265"/>
        <end position="285"/>
    </location>
</feature>
<dbReference type="PANTHER" id="PTHR23521:SF3">
    <property type="entry name" value="MFS TRANSPORTER"/>
    <property type="match status" value="1"/>
</dbReference>
<dbReference type="InterPro" id="IPR047200">
    <property type="entry name" value="MFS_YcaD-like"/>
</dbReference>
<feature type="transmembrane region" description="Helical" evidence="5">
    <location>
        <begin position="158"/>
        <end position="181"/>
    </location>
</feature>
<proteinExistence type="predicted"/>
<evidence type="ECO:0000256" key="2">
    <source>
        <dbReference type="ARBA" id="ARBA00022989"/>
    </source>
</evidence>
<comment type="caution">
    <text evidence="7">The sequence shown here is derived from an EMBL/GenBank/DDBJ whole genome shotgun (WGS) entry which is preliminary data.</text>
</comment>
<dbReference type="InterPro" id="IPR036259">
    <property type="entry name" value="MFS_trans_sf"/>
</dbReference>
<keyword evidence="3 5" id="KW-0472">Membrane</keyword>
<dbReference type="AlphaFoldDB" id="A0A6L8LEH0"/>
<evidence type="ECO:0000259" key="6">
    <source>
        <dbReference type="PROSITE" id="PS50850"/>
    </source>
</evidence>
<dbReference type="Pfam" id="PF07690">
    <property type="entry name" value="MFS_1"/>
    <property type="match status" value="1"/>
</dbReference>
<feature type="transmembrane region" description="Helical" evidence="5">
    <location>
        <begin position="73"/>
        <end position="92"/>
    </location>
</feature>
<evidence type="ECO:0000313" key="8">
    <source>
        <dbReference type="Proteomes" id="UP000479043"/>
    </source>
</evidence>
<dbReference type="PROSITE" id="PS50850">
    <property type="entry name" value="MFS"/>
    <property type="match status" value="1"/>
</dbReference>
<evidence type="ECO:0000256" key="3">
    <source>
        <dbReference type="ARBA" id="ARBA00023136"/>
    </source>
</evidence>
<accession>A0A6L8LEH0</accession>
<feature type="compositionally biased region" description="Basic and acidic residues" evidence="4">
    <location>
        <begin position="432"/>
        <end position="452"/>
    </location>
</feature>